<gene>
    <name evidence="4" type="ORF">J2Z76_001874</name>
</gene>
<evidence type="ECO:0000256" key="1">
    <source>
        <dbReference type="ARBA" id="ARBA00023125"/>
    </source>
</evidence>
<feature type="DNA-binding region" description="H-T-H motif" evidence="2">
    <location>
        <begin position="36"/>
        <end position="55"/>
    </location>
</feature>
<dbReference type="PANTHER" id="PTHR43479">
    <property type="entry name" value="ACREF/ENVCD OPERON REPRESSOR-RELATED"/>
    <property type="match status" value="1"/>
</dbReference>
<proteinExistence type="predicted"/>
<dbReference type="RefSeq" id="WP_209511748.1">
    <property type="nucleotide sequence ID" value="NZ_JAGGKS010000005.1"/>
</dbReference>
<keyword evidence="1 2" id="KW-0238">DNA-binding</keyword>
<evidence type="ECO:0000259" key="3">
    <source>
        <dbReference type="PROSITE" id="PS50977"/>
    </source>
</evidence>
<dbReference type="SUPFAM" id="SSF46689">
    <property type="entry name" value="Homeodomain-like"/>
    <property type="match status" value="1"/>
</dbReference>
<comment type="caution">
    <text evidence="4">The sequence shown here is derived from an EMBL/GenBank/DDBJ whole genome shotgun (WGS) entry which is preliminary data.</text>
</comment>
<dbReference type="EMBL" id="JAGGKS010000005">
    <property type="protein sequence ID" value="MBP1926010.1"/>
    <property type="molecule type" value="Genomic_DNA"/>
</dbReference>
<name>A0ABS4GF62_9FIRM</name>
<accession>A0ABS4GF62</accession>
<dbReference type="Gene3D" id="1.10.10.60">
    <property type="entry name" value="Homeodomain-like"/>
    <property type="match status" value="1"/>
</dbReference>
<sequence>MDEFIDIPNSKLSEKEKLILKAACETFSEKGYNATSTKEIAKMAGVSEGTIFRYFKTKNHILKGLLVQLIELVVENIALPPIEKILQNETNKDDKEIFKEIIIDRMNLVNNNFKLFKVIVSEALFQEDIRGVVYNKLISRATFIIDDYYEKMVRNGTARQLPSKIVFSSIVGSIFMFILKRNMDSLYSNVEQDDNIDKDIDFLIDIMFNGIGSK</sequence>
<dbReference type="InterPro" id="IPR050624">
    <property type="entry name" value="HTH-type_Tx_Regulator"/>
</dbReference>
<dbReference type="InterPro" id="IPR023772">
    <property type="entry name" value="DNA-bd_HTH_TetR-type_CS"/>
</dbReference>
<dbReference type="InterPro" id="IPR001647">
    <property type="entry name" value="HTH_TetR"/>
</dbReference>
<evidence type="ECO:0000313" key="4">
    <source>
        <dbReference type="EMBL" id="MBP1926010.1"/>
    </source>
</evidence>
<dbReference type="Proteomes" id="UP001519342">
    <property type="component" value="Unassembled WGS sequence"/>
</dbReference>
<dbReference type="PRINTS" id="PR00455">
    <property type="entry name" value="HTHTETR"/>
</dbReference>
<protein>
    <submittedName>
        <fullName evidence="4">AcrR family transcriptional regulator</fullName>
    </submittedName>
</protein>
<dbReference type="PANTHER" id="PTHR43479:SF11">
    <property type="entry name" value="ACREF_ENVCD OPERON REPRESSOR-RELATED"/>
    <property type="match status" value="1"/>
</dbReference>
<reference evidence="4 5" key="1">
    <citation type="submission" date="2021-03" db="EMBL/GenBank/DDBJ databases">
        <title>Genomic Encyclopedia of Type Strains, Phase IV (KMG-IV): sequencing the most valuable type-strain genomes for metagenomic binning, comparative biology and taxonomic classification.</title>
        <authorList>
            <person name="Goeker M."/>
        </authorList>
    </citation>
    <scope>NUCLEOTIDE SEQUENCE [LARGE SCALE GENOMIC DNA]</scope>
    <source>
        <strain evidence="4 5">DSM 24004</strain>
    </source>
</reference>
<dbReference type="Pfam" id="PF00440">
    <property type="entry name" value="TetR_N"/>
    <property type="match status" value="1"/>
</dbReference>
<dbReference type="PROSITE" id="PS01081">
    <property type="entry name" value="HTH_TETR_1"/>
    <property type="match status" value="1"/>
</dbReference>
<dbReference type="PROSITE" id="PS50977">
    <property type="entry name" value="HTH_TETR_2"/>
    <property type="match status" value="1"/>
</dbReference>
<organism evidence="4 5">
    <name type="scientific">Sedimentibacter acidaminivorans</name>
    <dbReference type="NCBI Taxonomy" id="913099"/>
    <lineage>
        <taxon>Bacteria</taxon>
        <taxon>Bacillati</taxon>
        <taxon>Bacillota</taxon>
        <taxon>Tissierellia</taxon>
        <taxon>Sedimentibacter</taxon>
    </lineage>
</organism>
<evidence type="ECO:0000313" key="5">
    <source>
        <dbReference type="Proteomes" id="UP001519342"/>
    </source>
</evidence>
<feature type="domain" description="HTH tetR-type" evidence="3">
    <location>
        <begin position="13"/>
        <end position="73"/>
    </location>
</feature>
<dbReference type="Gene3D" id="1.10.357.10">
    <property type="entry name" value="Tetracycline Repressor, domain 2"/>
    <property type="match status" value="1"/>
</dbReference>
<evidence type="ECO:0000256" key="2">
    <source>
        <dbReference type="PROSITE-ProRule" id="PRU00335"/>
    </source>
</evidence>
<dbReference type="InterPro" id="IPR009057">
    <property type="entry name" value="Homeodomain-like_sf"/>
</dbReference>
<keyword evidence="5" id="KW-1185">Reference proteome</keyword>